<comment type="subcellular location">
    <subcellularLocation>
        <location evidence="1">Cell membrane</location>
        <topology evidence="1">Multi-pass membrane protein</topology>
    </subcellularLocation>
</comment>
<dbReference type="PIRSF" id="PIRSF006060">
    <property type="entry name" value="AA_transporter"/>
    <property type="match status" value="1"/>
</dbReference>
<evidence type="ECO:0000256" key="3">
    <source>
        <dbReference type="ARBA" id="ARBA00022475"/>
    </source>
</evidence>
<feature type="transmembrane region" description="Helical" evidence="7">
    <location>
        <begin position="362"/>
        <end position="380"/>
    </location>
</feature>
<evidence type="ECO:0000313" key="10">
    <source>
        <dbReference type="EMBL" id="CAB4844193.1"/>
    </source>
</evidence>
<keyword evidence="3" id="KW-1003">Cell membrane</keyword>
<dbReference type="GO" id="GO:0022857">
    <property type="term" value="F:transmembrane transporter activity"/>
    <property type="evidence" value="ECO:0007669"/>
    <property type="project" value="InterPro"/>
</dbReference>
<dbReference type="EMBL" id="CAEZXN010000046">
    <property type="protein sequence ID" value="CAB4706320.1"/>
    <property type="molecule type" value="Genomic_DNA"/>
</dbReference>
<dbReference type="AlphaFoldDB" id="A0A6J6MWN9"/>
<feature type="transmembrane region" description="Helical" evidence="7">
    <location>
        <begin position="33"/>
        <end position="52"/>
    </location>
</feature>
<gene>
    <name evidence="8" type="ORF">UFOPK2342_00869</name>
    <name evidence="9" type="ORF">UFOPK2423_01460</name>
    <name evidence="10" type="ORF">UFOPK3266_01070</name>
    <name evidence="11" type="ORF">UFOPK4367_01386</name>
</gene>
<name>A0A6J6MWN9_9ZZZZ</name>
<protein>
    <submittedName>
        <fullName evidence="8">Unannotated protein</fullName>
    </submittedName>
</protein>
<feature type="transmembrane region" description="Helical" evidence="7">
    <location>
        <begin position="205"/>
        <end position="226"/>
    </location>
</feature>
<keyword evidence="6 7" id="KW-0472">Membrane</keyword>
<sequence length="509" mass="54911">MSIDSGLAKELDLTSDALTETAHLQKHFGRYDILFFTICTLVGIDTIGTVAASGAQAFTWLIIFAIVFFVPQALLFAELGTSFPQEGGSYLWARLAFGRLAAAINNVLYWVTNPVWLGGTLALVGATAYETFFLNGHPMSNIWWYIFTLAFIWIGVTSAILSFKVGKWIPTFGAFARFILLGFFSISVVIYGFKNGVHGVHVGDFGISFAGLVALAGVLLFNYVGFELPNSAGDEMKDPRRDIPYGLFRAAIAAVLLYGLPILGILVVLPTQDVSNLGGFLDAIKAVFTIYGGSTGADGVVLTGFGAFLGGIGGLLFIICVLSSGVTWIMGSDRSLAVSGYDGAAPRSLGVISAKYGTPVRVNILSGLLSTAVLVMARTISEGNAMKYFTAVLGIAVSTTLLSYLAIFPALWRLRVTHPDHPRPYRAPWAKFLSVWLTLIVAFASLQLVAPGLGVDWFGDDFRPDGWEQSERWKFLFTEAVPVLFFVLVGVVFWIAGGTTRKHAASARK</sequence>
<feature type="transmembrane region" description="Helical" evidence="7">
    <location>
        <begin position="433"/>
        <end position="455"/>
    </location>
</feature>
<dbReference type="PANTHER" id="PTHR42770:SF15">
    <property type="entry name" value="GLUTAMATE_GAMMA-AMINOBUTYRATE ANTIPORTER-RELATED"/>
    <property type="match status" value="1"/>
</dbReference>
<feature type="transmembrane region" description="Helical" evidence="7">
    <location>
        <begin position="58"/>
        <end position="79"/>
    </location>
</feature>
<evidence type="ECO:0000256" key="7">
    <source>
        <dbReference type="SAM" id="Phobius"/>
    </source>
</evidence>
<evidence type="ECO:0000256" key="1">
    <source>
        <dbReference type="ARBA" id="ARBA00004651"/>
    </source>
</evidence>
<accession>A0A6J6MWN9</accession>
<evidence type="ECO:0000256" key="2">
    <source>
        <dbReference type="ARBA" id="ARBA00022448"/>
    </source>
</evidence>
<feature type="transmembrane region" description="Helical" evidence="7">
    <location>
        <begin position="175"/>
        <end position="193"/>
    </location>
</feature>
<feature type="transmembrane region" description="Helical" evidence="7">
    <location>
        <begin position="142"/>
        <end position="163"/>
    </location>
</feature>
<evidence type="ECO:0000256" key="6">
    <source>
        <dbReference type="ARBA" id="ARBA00023136"/>
    </source>
</evidence>
<feature type="transmembrane region" description="Helical" evidence="7">
    <location>
        <begin position="247"/>
        <end position="269"/>
    </location>
</feature>
<dbReference type="InterPro" id="IPR002293">
    <property type="entry name" value="AA/rel_permease1"/>
</dbReference>
<dbReference type="InterPro" id="IPR050367">
    <property type="entry name" value="APC_superfamily"/>
</dbReference>
<proteinExistence type="predicted"/>
<feature type="transmembrane region" description="Helical" evidence="7">
    <location>
        <begin position="475"/>
        <end position="496"/>
    </location>
</feature>
<keyword evidence="2" id="KW-0813">Transport</keyword>
<dbReference type="EMBL" id="CAFBAA010000027">
    <property type="protein sequence ID" value="CAB4844193.1"/>
    <property type="molecule type" value="Genomic_DNA"/>
</dbReference>
<dbReference type="PANTHER" id="PTHR42770">
    <property type="entry name" value="AMINO ACID TRANSPORTER-RELATED"/>
    <property type="match status" value="1"/>
</dbReference>
<dbReference type="GO" id="GO:0005886">
    <property type="term" value="C:plasma membrane"/>
    <property type="evidence" value="ECO:0007669"/>
    <property type="project" value="UniProtKB-SubCell"/>
</dbReference>
<keyword evidence="4 7" id="KW-0812">Transmembrane</keyword>
<dbReference type="Pfam" id="PF13520">
    <property type="entry name" value="AA_permease_2"/>
    <property type="match status" value="1"/>
</dbReference>
<evidence type="ECO:0000313" key="8">
    <source>
        <dbReference type="EMBL" id="CAB4677144.1"/>
    </source>
</evidence>
<dbReference type="Gene3D" id="1.20.1740.10">
    <property type="entry name" value="Amino acid/polyamine transporter I"/>
    <property type="match status" value="1"/>
</dbReference>
<evidence type="ECO:0000256" key="5">
    <source>
        <dbReference type="ARBA" id="ARBA00022989"/>
    </source>
</evidence>
<dbReference type="EMBL" id="CAFBRC010000120">
    <property type="protein sequence ID" value="CAB5077866.1"/>
    <property type="molecule type" value="Genomic_DNA"/>
</dbReference>
<reference evidence="8" key="1">
    <citation type="submission" date="2020-05" db="EMBL/GenBank/DDBJ databases">
        <authorList>
            <person name="Chiriac C."/>
            <person name="Salcher M."/>
            <person name="Ghai R."/>
            <person name="Kavagutti S V."/>
        </authorList>
    </citation>
    <scope>NUCLEOTIDE SEQUENCE</scope>
</reference>
<dbReference type="EMBL" id="CAEZXB010000013">
    <property type="protein sequence ID" value="CAB4677144.1"/>
    <property type="molecule type" value="Genomic_DNA"/>
</dbReference>
<evidence type="ECO:0000313" key="9">
    <source>
        <dbReference type="EMBL" id="CAB4706320.1"/>
    </source>
</evidence>
<keyword evidence="5 7" id="KW-1133">Transmembrane helix</keyword>
<organism evidence="8">
    <name type="scientific">freshwater metagenome</name>
    <dbReference type="NCBI Taxonomy" id="449393"/>
    <lineage>
        <taxon>unclassified sequences</taxon>
        <taxon>metagenomes</taxon>
        <taxon>ecological metagenomes</taxon>
    </lineage>
</organism>
<evidence type="ECO:0000313" key="11">
    <source>
        <dbReference type="EMBL" id="CAB5077866.1"/>
    </source>
</evidence>
<feature type="transmembrane region" description="Helical" evidence="7">
    <location>
        <begin position="305"/>
        <end position="329"/>
    </location>
</feature>
<evidence type="ECO:0000256" key="4">
    <source>
        <dbReference type="ARBA" id="ARBA00022692"/>
    </source>
</evidence>
<feature type="transmembrane region" description="Helical" evidence="7">
    <location>
        <begin position="386"/>
        <end position="412"/>
    </location>
</feature>